<proteinExistence type="inferred from homology"/>
<dbReference type="PROSITE" id="PS00624">
    <property type="entry name" value="GMC_OXRED_2"/>
    <property type="match status" value="1"/>
</dbReference>
<dbReference type="PANTHER" id="PTHR11552:SF147">
    <property type="entry name" value="CHOLINE DEHYDROGENASE, MITOCHONDRIAL"/>
    <property type="match status" value="1"/>
</dbReference>
<evidence type="ECO:0000256" key="4">
    <source>
        <dbReference type="ARBA" id="ARBA00022827"/>
    </source>
</evidence>
<feature type="binding site" evidence="5">
    <location>
        <position position="150"/>
    </location>
    <ligand>
        <name>FAD</name>
        <dbReference type="ChEBI" id="CHEBI:57692"/>
    </ligand>
</feature>
<dbReference type="PROSITE" id="PS51318">
    <property type="entry name" value="TAT"/>
    <property type="match status" value="1"/>
</dbReference>
<evidence type="ECO:0000313" key="10">
    <source>
        <dbReference type="Proteomes" id="UP000545507"/>
    </source>
</evidence>
<dbReference type="Pfam" id="PF05199">
    <property type="entry name" value="GMC_oxred_C"/>
    <property type="match status" value="1"/>
</dbReference>
<evidence type="ECO:0000313" key="9">
    <source>
        <dbReference type="EMBL" id="NWF47791.1"/>
    </source>
</evidence>
<evidence type="ECO:0000256" key="2">
    <source>
        <dbReference type="ARBA" id="ARBA00010790"/>
    </source>
</evidence>
<dbReference type="InterPro" id="IPR007867">
    <property type="entry name" value="GMC_OxRtase_C"/>
</dbReference>
<dbReference type="AlphaFoldDB" id="A0A7Y8KZW9"/>
<evidence type="ECO:0000256" key="3">
    <source>
        <dbReference type="ARBA" id="ARBA00022630"/>
    </source>
</evidence>
<feature type="binding site" evidence="5">
    <location>
        <position position="549"/>
    </location>
    <ligand>
        <name>FAD</name>
        <dbReference type="ChEBI" id="CHEBI:57692"/>
    </ligand>
</feature>
<dbReference type="Pfam" id="PF00732">
    <property type="entry name" value="GMC_oxred_N"/>
    <property type="match status" value="1"/>
</dbReference>
<dbReference type="Gene3D" id="3.50.50.60">
    <property type="entry name" value="FAD/NAD(P)-binding domain"/>
    <property type="match status" value="1"/>
</dbReference>
<evidence type="ECO:0000256" key="5">
    <source>
        <dbReference type="PIRSR" id="PIRSR000137-2"/>
    </source>
</evidence>
<dbReference type="EMBL" id="VYGV01000023">
    <property type="protein sequence ID" value="NWF47791.1"/>
    <property type="molecule type" value="Genomic_DNA"/>
</dbReference>
<dbReference type="InterPro" id="IPR006311">
    <property type="entry name" value="TAT_signal"/>
</dbReference>
<dbReference type="GO" id="GO:0016614">
    <property type="term" value="F:oxidoreductase activity, acting on CH-OH group of donors"/>
    <property type="evidence" value="ECO:0007669"/>
    <property type="project" value="InterPro"/>
</dbReference>
<keyword evidence="3 6" id="KW-0285">Flavoprotein</keyword>
<dbReference type="InterPro" id="IPR000172">
    <property type="entry name" value="GMC_OxRdtase_N"/>
</dbReference>
<dbReference type="InterPro" id="IPR036188">
    <property type="entry name" value="FAD/NAD-bd_sf"/>
</dbReference>
<protein>
    <submittedName>
        <fullName evidence="9">FAD-dependent oxidoreductase</fullName>
    </submittedName>
</protein>
<keyword evidence="4 5" id="KW-0274">FAD</keyword>
<comment type="caution">
    <text evidence="9">The sequence shown here is derived from an EMBL/GenBank/DDBJ whole genome shotgun (WGS) entry which is preliminary data.</text>
</comment>
<feature type="domain" description="Glucose-methanol-choline oxidoreductase N-terminal" evidence="7">
    <location>
        <begin position="148"/>
        <end position="171"/>
    </location>
</feature>
<dbReference type="PROSITE" id="PS00623">
    <property type="entry name" value="GMC_OXRED_1"/>
    <property type="match status" value="1"/>
</dbReference>
<dbReference type="PANTHER" id="PTHR11552">
    <property type="entry name" value="GLUCOSE-METHANOL-CHOLINE GMC OXIDOREDUCTASE"/>
    <property type="match status" value="1"/>
</dbReference>
<gene>
    <name evidence="9" type="ORF">F3K02_21415</name>
</gene>
<dbReference type="PIRSF" id="PIRSF000137">
    <property type="entry name" value="Alcohol_oxidase"/>
    <property type="match status" value="1"/>
</dbReference>
<name>A0A7Y8KZW9_9BURK</name>
<evidence type="ECO:0000256" key="6">
    <source>
        <dbReference type="RuleBase" id="RU003968"/>
    </source>
</evidence>
<keyword evidence="10" id="KW-1185">Reference proteome</keyword>
<comment type="cofactor">
    <cofactor evidence="1 5">
        <name>FAD</name>
        <dbReference type="ChEBI" id="CHEBI:57692"/>
    </cofactor>
</comment>
<dbReference type="InterPro" id="IPR012132">
    <property type="entry name" value="GMC_OxRdtase"/>
</dbReference>
<comment type="similarity">
    <text evidence="2 6">Belongs to the GMC oxidoreductase family.</text>
</comment>
<feature type="binding site" evidence="5">
    <location>
        <position position="290"/>
    </location>
    <ligand>
        <name>FAD</name>
        <dbReference type="ChEBI" id="CHEBI:57692"/>
    </ligand>
</feature>
<dbReference type="RefSeq" id="WP_177137697.1">
    <property type="nucleotide sequence ID" value="NZ_VYGV01000023.1"/>
</dbReference>
<sequence length="578" mass="62158">MKNDNHQSTFRQGDAIDAAEWAAMRGRLDRRGFLGVLVSAGFSFATADAMAQQAVAVQANQEALANALQASYDYIVVGAGSSGCVVARRLAENPAAKVLLIEAGGSDDVDSVNNPGIWFSNIRSPLDWGFTAEPSKAVNGRALILPMGKVIGGGSSINGSIYVRGHKSDYDGWARESGDAMWGYEHVLDIYRRIEDFQGPADAQRRGRGGLFHSQIANDPNPVAPAMVRAAKSVGIPSFDDINGAMMEGPGGCGLAQHTIKDGRRHSVAKVYLHPVMAQANLTVLTGAEVGRLNLSGKRVTGIEMTWRGKTQKIGASKEVILCAGAINSPRILMHSGIGDEKELKAAGIHVAHHLPGVGRNFQDHVLVAGCIWEYPKARPPRNNAAECTLFWKSDSRLASPDMQPIQVEIPFANEVTGKQFKVPPAAWSIAPGLVKPKSRGRLTVRGASPKDGVRIEANFLQDPADLKALVRAVELSREIGNSLEMREFVKREIMPGPMKGKSLENFVRNAASTYYHEVGTCRMGRDELAVVDAQLRVRGIDGLRVADGSIMPEITGGNTMMPCVIIGERMGEILKAA</sequence>
<organism evidence="9 10">
    <name type="scientific">Hydrogenophaga aromaticivorans</name>
    <dbReference type="NCBI Taxonomy" id="2610898"/>
    <lineage>
        <taxon>Bacteria</taxon>
        <taxon>Pseudomonadati</taxon>
        <taxon>Pseudomonadota</taxon>
        <taxon>Betaproteobacteria</taxon>
        <taxon>Burkholderiales</taxon>
        <taxon>Comamonadaceae</taxon>
        <taxon>Hydrogenophaga</taxon>
    </lineage>
</organism>
<feature type="binding site" evidence="5">
    <location>
        <position position="515"/>
    </location>
    <ligand>
        <name>substrate</name>
    </ligand>
</feature>
<dbReference type="GO" id="GO:0050660">
    <property type="term" value="F:flavin adenine dinucleotide binding"/>
    <property type="evidence" value="ECO:0007669"/>
    <property type="project" value="InterPro"/>
</dbReference>
<feature type="domain" description="Glucose-methanol-choline oxidoreductase N-terminal" evidence="8">
    <location>
        <begin position="325"/>
        <end position="339"/>
    </location>
</feature>
<evidence type="ECO:0000256" key="1">
    <source>
        <dbReference type="ARBA" id="ARBA00001974"/>
    </source>
</evidence>
<dbReference type="Gene3D" id="3.30.560.10">
    <property type="entry name" value="Glucose Oxidase, domain 3"/>
    <property type="match status" value="1"/>
</dbReference>
<dbReference type="Proteomes" id="UP000545507">
    <property type="component" value="Unassembled WGS sequence"/>
</dbReference>
<evidence type="ECO:0000259" key="7">
    <source>
        <dbReference type="PROSITE" id="PS00623"/>
    </source>
</evidence>
<dbReference type="SUPFAM" id="SSF54373">
    <property type="entry name" value="FAD-linked reductases, C-terminal domain"/>
    <property type="match status" value="1"/>
</dbReference>
<reference evidence="9 10" key="1">
    <citation type="submission" date="2019-09" db="EMBL/GenBank/DDBJ databases">
        <title>Hydrogenophaga aromatica sp. nov., isolated from a para-xylene-degrading enrichment culture.</title>
        <authorList>
            <person name="Tancsics A."/>
            <person name="Banerjee S."/>
        </authorList>
    </citation>
    <scope>NUCLEOTIDE SEQUENCE [LARGE SCALE GENOMIC DNA]</scope>
    <source>
        <strain evidence="9 10">D2P1</strain>
    </source>
</reference>
<accession>A0A7Y8KZW9</accession>
<evidence type="ECO:0000259" key="8">
    <source>
        <dbReference type="PROSITE" id="PS00624"/>
    </source>
</evidence>
<dbReference type="SUPFAM" id="SSF51905">
    <property type="entry name" value="FAD/NAD(P)-binding domain"/>
    <property type="match status" value="1"/>
</dbReference>